<reference evidence="1 2" key="1">
    <citation type="submission" date="2016-08" db="EMBL/GenBank/DDBJ databases">
        <authorList>
            <person name="Seilhamer J.J."/>
        </authorList>
    </citation>
    <scope>NUCLEOTIDE SEQUENCE [LARGE SCALE GENOMIC DNA]</scope>
    <source>
        <strain evidence="1 2">KCTC 42603</strain>
    </source>
</reference>
<dbReference type="EMBL" id="MDHN01000021">
    <property type="protein sequence ID" value="OFC70967.1"/>
    <property type="molecule type" value="Genomic_DNA"/>
</dbReference>
<sequence>MAKVSTKRQITLPVEQCLLAQIQPGDSVESYVDRHGVISIVKKQSGAAKGLLSNLRTETQFSEQESLESALDR</sequence>
<evidence type="ECO:0000313" key="1">
    <source>
        <dbReference type="EMBL" id="OFC70967.1"/>
    </source>
</evidence>
<dbReference type="AlphaFoldDB" id="A0A1E7ZBT2"/>
<organism evidence="1 2">
    <name type="scientific">Alteromonas confluentis</name>
    <dbReference type="NCBI Taxonomy" id="1656094"/>
    <lineage>
        <taxon>Bacteria</taxon>
        <taxon>Pseudomonadati</taxon>
        <taxon>Pseudomonadota</taxon>
        <taxon>Gammaproteobacteria</taxon>
        <taxon>Alteromonadales</taxon>
        <taxon>Alteromonadaceae</taxon>
        <taxon>Alteromonas/Salinimonas group</taxon>
        <taxon>Alteromonas</taxon>
    </lineage>
</organism>
<dbReference type="OrthoDB" id="5519374at2"/>
<name>A0A1E7ZBT2_9ALTE</name>
<dbReference type="STRING" id="1656094.BFC18_11055"/>
<dbReference type="InterPro" id="IPR037914">
    <property type="entry name" value="SpoVT-AbrB_sf"/>
</dbReference>
<dbReference type="Proteomes" id="UP000175691">
    <property type="component" value="Unassembled WGS sequence"/>
</dbReference>
<dbReference type="RefSeq" id="WP_070125360.1">
    <property type="nucleotide sequence ID" value="NZ_MDHN01000021.1"/>
</dbReference>
<comment type="caution">
    <text evidence="1">The sequence shown here is derived from an EMBL/GenBank/DDBJ whole genome shotgun (WGS) entry which is preliminary data.</text>
</comment>
<protein>
    <submittedName>
        <fullName evidence="1">AbrB family transcriptional regulator</fullName>
    </submittedName>
</protein>
<proteinExistence type="predicted"/>
<dbReference type="SUPFAM" id="SSF89447">
    <property type="entry name" value="AbrB/MazE/MraZ-like"/>
    <property type="match status" value="1"/>
</dbReference>
<accession>A0A1E7ZBT2</accession>
<gene>
    <name evidence="1" type="ORF">BFC18_11055</name>
</gene>
<evidence type="ECO:0000313" key="2">
    <source>
        <dbReference type="Proteomes" id="UP000175691"/>
    </source>
</evidence>
<dbReference type="Gene3D" id="2.10.260.10">
    <property type="match status" value="1"/>
</dbReference>
<keyword evidence="2" id="KW-1185">Reference proteome</keyword>